<proteinExistence type="predicted"/>
<sequence length="126" mass="13601">MPKPHHFDSDKTSMSDSSQKFDLTTEEGRKAALAITQIIFPVPYWIGKALFDGISSLTSGANEKEIAEQRKAAIDIIRAGKENGADEIEITMSQKAGVGLASDVDGVPIEFIVGASGTMKLKIKYK</sequence>
<feature type="region of interest" description="Disordered" evidence="1">
    <location>
        <begin position="1"/>
        <end position="22"/>
    </location>
</feature>
<feature type="compositionally biased region" description="Basic and acidic residues" evidence="1">
    <location>
        <begin position="1"/>
        <end position="13"/>
    </location>
</feature>
<protein>
    <recommendedName>
        <fullName evidence="4">Heavy metal-binding domain-containing protein</fullName>
    </recommendedName>
</protein>
<dbReference type="Proteomes" id="UP001154265">
    <property type="component" value="Unassembled WGS sequence"/>
</dbReference>
<evidence type="ECO:0000313" key="2">
    <source>
        <dbReference type="EMBL" id="MDG2990854.1"/>
    </source>
</evidence>
<reference evidence="2" key="1">
    <citation type="journal article" date="2022" name="Genome Biol. Evol.">
        <title>A New Gene Family Diagnostic for Intracellular Biomineralization of Amorphous Ca Carbonates by Cyanobacteria.</title>
        <authorList>
            <person name="Benzerara K."/>
            <person name="Duprat E."/>
            <person name="Bitard-Feildel T."/>
            <person name="Caumes G."/>
            <person name="Cassier-Chauvat C."/>
            <person name="Chauvat F."/>
            <person name="Dezi M."/>
            <person name="Diop S.I."/>
            <person name="Gaschignard G."/>
            <person name="Gorgen S."/>
            <person name="Gugger M."/>
            <person name="Lopez-Garcia P."/>
            <person name="Millet M."/>
            <person name="Skouri-Panet F."/>
            <person name="Moreira D."/>
            <person name="Callebaut I."/>
        </authorList>
    </citation>
    <scope>NUCLEOTIDE SEQUENCE</scope>
    <source>
        <strain evidence="2">G9</strain>
    </source>
</reference>
<dbReference type="EMBL" id="JAKKUT010000002">
    <property type="protein sequence ID" value="MDG2990854.1"/>
    <property type="molecule type" value="Genomic_DNA"/>
</dbReference>
<gene>
    <name evidence="2" type="ORF">L3556_07925</name>
</gene>
<dbReference type="RefSeq" id="WP_277866747.1">
    <property type="nucleotide sequence ID" value="NZ_JAKKUT010000002.1"/>
</dbReference>
<evidence type="ECO:0000256" key="1">
    <source>
        <dbReference type="SAM" id="MobiDB-lite"/>
    </source>
</evidence>
<reference evidence="2" key="2">
    <citation type="submission" date="2022-01" db="EMBL/GenBank/DDBJ databases">
        <authorList>
            <person name="Zivanovic Y."/>
            <person name="Moreira D."/>
            <person name="Lopez-Garcia P."/>
        </authorList>
    </citation>
    <scope>NUCLEOTIDE SEQUENCE</scope>
    <source>
        <strain evidence="2">G9</strain>
    </source>
</reference>
<keyword evidence="3" id="KW-1185">Reference proteome</keyword>
<evidence type="ECO:0008006" key="4">
    <source>
        <dbReference type="Google" id="ProtNLM"/>
    </source>
</evidence>
<evidence type="ECO:0000313" key="3">
    <source>
        <dbReference type="Proteomes" id="UP001154265"/>
    </source>
</evidence>
<name>A0ABT6EYI6_9SYNE</name>
<comment type="caution">
    <text evidence="2">The sequence shown here is derived from an EMBL/GenBank/DDBJ whole genome shotgun (WGS) entry which is preliminary data.</text>
</comment>
<organism evidence="2 3">
    <name type="scientific">Candidatus Synechococcus calcipolaris G9</name>
    <dbReference type="NCBI Taxonomy" id="1497997"/>
    <lineage>
        <taxon>Bacteria</taxon>
        <taxon>Bacillati</taxon>
        <taxon>Cyanobacteriota</taxon>
        <taxon>Cyanophyceae</taxon>
        <taxon>Synechococcales</taxon>
        <taxon>Synechococcaceae</taxon>
        <taxon>Synechococcus</taxon>
    </lineage>
</organism>
<accession>A0ABT6EYI6</accession>